<organism evidence="1 2">
    <name type="scientific">Macroventuria anomochaeta</name>
    <dbReference type="NCBI Taxonomy" id="301207"/>
    <lineage>
        <taxon>Eukaryota</taxon>
        <taxon>Fungi</taxon>
        <taxon>Dikarya</taxon>
        <taxon>Ascomycota</taxon>
        <taxon>Pezizomycotina</taxon>
        <taxon>Dothideomycetes</taxon>
        <taxon>Pleosporomycetidae</taxon>
        <taxon>Pleosporales</taxon>
        <taxon>Pleosporineae</taxon>
        <taxon>Didymellaceae</taxon>
        <taxon>Macroventuria</taxon>
    </lineage>
</organism>
<name>A0ACB6RS04_9PLEO</name>
<keyword evidence="2" id="KW-1185">Reference proteome</keyword>
<proteinExistence type="predicted"/>
<protein>
    <submittedName>
        <fullName evidence="1">Uncharacterized protein</fullName>
    </submittedName>
</protein>
<dbReference type="Proteomes" id="UP000799754">
    <property type="component" value="Unassembled WGS sequence"/>
</dbReference>
<accession>A0ACB6RS04</accession>
<sequence>MPTAVVTGANSGIGNVLARILVKEGYKVIAADIDIGTPITELGCGTSKLDISSREDIDAFKGKVSDRPIDLLLNIVGIMYPHDSDTHTKVTLTNFQKPSQSTLSARCF</sequence>
<evidence type="ECO:0000313" key="2">
    <source>
        <dbReference type="Proteomes" id="UP000799754"/>
    </source>
</evidence>
<reference evidence="1" key="1">
    <citation type="journal article" date="2020" name="Stud. Mycol.">
        <title>101 Dothideomycetes genomes: a test case for predicting lifestyles and emergence of pathogens.</title>
        <authorList>
            <person name="Haridas S."/>
            <person name="Albert R."/>
            <person name="Binder M."/>
            <person name="Bloem J."/>
            <person name="Labutti K."/>
            <person name="Salamov A."/>
            <person name="Andreopoulos B."/>
            <person name="Baker S."/>
            <person name="Barry K."/>
            <person name="Bills G."/>
            <person name="Bluhm B."/>
            <person name="Cannon C."/>
            <person name="Castanera R."/>
            <person name="Culley D."/>
            <person name="Daum C."/>
            <person name="Ezra D."/>
            <person name="Gonzalez J."/>
            <person name="Henrissat B."/>
            <person name="Kuo A."/>
            <person name="Liang C."/>
            <person name="Lipzen A."/>
            <person name="Lutzoni F."/>
            <person name="Magnuson J."/>
            <person name="Mondo S."/>
            <person name="Nolan M."/>
            <person name="Ohm R."/>
            <person name="Pangilinan J."/>
            <person name="Park H.-J."/>
            <person name="Ramirez L."/>
            <person name="Alfaro M."/>
            <person name="Sun H."/>
            <person name="Tritt A."/>
            <person name="Yoshinaga Y."/>
            <person name="Zwiers L.-H."/>
            <person name="Turgeon B."/>
            <person name="Goodwin S."/>
            <person name="Spatafora J."/>
            <person name="Crous P."/>
            <person name="Grigoriev I."/>
        </authorList>
    </citation>
    <scope>NUCLEOTIDE SEQUENCE</scope>
    <source>
        <strain evidence="1">CBS 525.71</strain>
    </source>
</reference>
<dbReference type="EMBL" id="MU006732">
    <property type="protein sequence ID" value="KAF2624175.1"/>
    <property type="molecule type" value="Genomic_DNA"/>
</dbReference>
<gene>
    <name evidence="1" type="ORF">BU25DRAFT_493781</name>
</gene>
<comment type="caution">
    <text evidence="1">The sequence shown here is derived from an EMBL/GenBank/DDBJ whole genome shotgun (WGS) entry which is preliminary data.</text>
</comment>
<evidence type="ECO:0000313" key="1">
    <source>
        <dbReference type="EMBL" id="KAF2624175.1"/>
    </source>
</evidence>